<evidence type="ECO:0000256" key="3">
    <source>
        <dbReference type="SAM" id="SignalP"/>
    </source>
</evidence>
<evidence type="ECO:0000256" key="1">
    <source>
        <dbReference type="ARBA" id="ARBA00022690"/>
    </source>
</evidence>
<dbReference type="Pfam" id="PF16845">
    <property type="entry name" value="SQAPI"/>
    <property type="match status" value="1"/>
</dbReference>
<proteinExistence type="predicted"/>
<dbReference type="Gene3D" id="3.10.450.10">
    <property type="match status" value="1"/>
</dbReference>
<keyword evidence="3" id="KW-0732">Signal</keyword>
<dbReference type="PROSITE" id="PS00287">
    <property type="entry name" value="CYSTATIN"/>
    <property type="match status" value="1"/>
</dbReference>
<dbReference type="CDD" id="cd00042">
    <property type="entry name" value="CY"/>
    <property type="match status" value="1"/>
</dbReference>
<dbReference type="SUPFAM" id="SSF54403">
    <property type="entry name" value="Cystatin/monellin"/>
    <property type="match status" value="1"/>
</dbReference>
<feature type="signal peptide" evidence="3">
    <location>
        <begin position="1"/>
        <end position="22"/>
    </location>
</feature>
<dbReference type="SMART" id="SM00043">
    <property type="entry name" value="CY"/>
    <property type="match status" value="1"/>
</dbReference>
<dbReference type="PANTHER" id="PTHR47373">
    <property type="entry name" value="CYSTEINE PROTEINASE INHIBITOR 2"/>
    <property type="match status" value="1"/>
</dbReference>
<dbReference type="InterPro" id="IPR018073">
    <property type="entry name" value="Prot_inh_cystat_CS"/>
</dbReference>
<dbReference type="Proteomes" id="UP000594263">
    <property type="component" value="Unplaced"/>
</dbReference>
<evidence type="ECO:0000313" key="6">
    <source>
        <dbReference type="Proteomes" id="UP000594263"/>
    </source>
</evidence>
<dbReference type="Gramene" id="Kaladp0490s0006.1.v1.1">
    <property type="protein sequence ID" value="Kaladp0490s0006.1.v1.1.CDS.1"/>
    <property type="gene ID" value="Kaladp0490s0006.v1.1"/>
</dbReference>
<dbReference type="AlphaFoldDB" id="A0A7N0VCY8"/>
<keyword evidence="2" id="KW-0789">Thiol protease inhibitor</keyword>
<dbReference type="PANTHER" id="PTHR47373:SF1">
    <property type="entry name" value="CYSTEINE PROTEINASE INHIBITOR 2"/>
    <property type="match status" value="1"/>
</dbReference>
<evidence type="ECO:0000256" key="2">
    <source>
        <dbReference type="ARBA" id="ARBA00022704"/>
    </source>
</evidence>
<reference evidence="5" key="1">
    <citation type="submission" date="2021-01" db="UniProtKB">
        <authorList>
            <consortium name="EnsemblPlants"/>
        </authorList>
    </citation>
    <scope>IDENTIFICATION</scope>
</reference>
<organism evidence="5 6">
    <name type="scientific">Kalanchoe fedtschenkoi</name>
    <name type="common">Lavender scallops</name>
    <name type="synonym">South American air plant</name>
    <dbReference type="NCBI Taxonomy" id="63787"/>
    <lineage>
        <taxon>Eukaryota</taxon>
        <taxon>Viridiplantae</taxon>
        <taxon>Streptophyta</taxon>
        <taxon>Embryophyta</taxon>
        <taxon>Tracheophyta</taxon>
        <taxon>Spermatophyta</taxon>
        <taxon>Magnoliopsida</taxon>
        <taxon>eudicotyledons</taxon>
        <taxon>Gunneridae</taxon>
        <taxon>Pentapetalae</taxon>
        <taxon>Saxifragales</taxon>
        <taxon>Crassulaceae</taxon>
        <taxon>Kalanchoe</taxon>
    </lineage>
</organism>
<dbReference type="OMA" id="NGCRNIM"/>
<dbReference type="EnsemblPlants" id="Kaladp0490s0006.1.v1.1">
    <property type="protein sequence ID" value="Kaladp0490s0006.1.v1.1.CDS.1"/>
    <property type="gene ID" value="Kaladp0490s0006.v1.1"/>
</dbReference>
<feature type="domain" description="Cystatin" evidence="4">
    <location>
        <begin position="22"/>
        <end position="117"/>
    </location>
</feature>
<protein>
    <recommendedName>
        <fullName evidence="4">Cystatin domain-containing protein</fullName>
    </recommendedName>
</protein>
<accession>A0A7N0VCY8</accession>
<dbReference type="InterPro" id="IPR046350">
    <property type="entry name" value="Cystatin_sf"/>
</dbReference>
<dbReference type="InterPro" id="IPR000010">
    <property type="entry name" value="Cystatin_dom"/>
</dbReference>
<feature type="chain" id="PRO_5029482032" description="Cystatin domain-containing protein" evidence="3">
    <location>
        <begin position="23"/>
        <end position="120"/>
    </location>
</feature>
<evidence type="ECO:0000313" key="5">
    <source>
        <dbReference type="EnsemblPlants" id="Kaladp0490s0006.1.v1.1.CDS.1"/>
    </source>
</evidence>
<name>A0A7N0VCY8_KALFE</name>
<keyword evidence="1" id="KW-0646">Protease inhibitor</keyword>
<sequence>MAFHKSLITIFLVFLFIHASNAQLGGLTEIEDVEHNKEVQDLGRYSVEEHNKKLGNSNLRLVFSEVVSAEKQIVSGTKYYLKIEAKEKGVKKLFQSQVVVQPWVKKAPRIMLGFAPFTGY</sequence>
<keyword evidence="6" id="KW-1185">Reference proteome</keyword>
<dbReference type="GO" id="GO:0004869">
    <property type="term" value="F:cysteine-type endopeptidase inhibitor activity"/>
    <property type="evidence" value="ECO:0007669"/>
    <property type="project" value="UniProtKB-KW"/>
</dbReference>
<evidence type="ECO:0000259" key="4">
    <source>
        <dbReference type="SMART" id="SM00043"/>
    </source>
</evidence>